<reference evidence="1" key="1">
    <citation type="submission" date="2018-02" db="EMBL/GenBank/DDBJ databases">
        <title>Rhizophora mucronata_Transcriptome.</title>
        <authorList>
            <person name="Meera S.P."/>
            <person name="Sreeshan A."/>
            <person name="Augustine A."/>
        </authorList>
    </citation>
    <scope>NUCLEOTIDE SEQUENCE</scope>
    <source>
        <tissue evidence="1">Leaf</tissue>
    </source>
</reference>
<proteinExistence type="predicted"/>
<organism evidence="1">
    <name type="scientific">Rhizophora mucronata</name>
    <name type="common">Asiatic mangrove</name>
    <dbReference type="NCBI Taxonomy" id="61149"/>
    <lineage>
        <taxon>Eukaryota</taxon>
        <taxon>Viridiplantae</taxon>
        <taxon>Streptophyta</taxon>
        <taxon>Embryophyta</taxon>
        <taxon>Tracheophyta</taxon>
        <taxon>Spermatophyta</taxon>
        <taxon>Magnoliopsida</taxon>
        <taxon>eudicotyledons</taxon>
        <taxon>Gunneridae</taxon>
        <taxon>Pentapetalae</taxon>
        <taxon>rosids</taxon>
        <taxon>fabids</taxon>
        <taxon>Malpighiales</taxon>
        <taxon>Rhizophoraceae</taxon>
        <taxon>Rhizophora</taxon>
    </lineage>
</organism>
<evidence type="ECO:0000313" key="1">
    <source>
        <dbReference type="EMBL" id="MBW93982.1"/>
    </source>
</evidence>
<sequence length="96" mass="10581">MYNSPMENKVSSCLFQKGSSQFPPEGVLSQPSILCSVFEALLSVLSGSESFLFMKEKLSLRDRTSFSRFSQCFDTACRTDATAGIRFLSFALSPST</sequence>
<name>A0A2P2JKJ7_RHIMU</name>
<accession>A0A2P2JKJ7</accession>
<dbReference type="EMBL" id="GGEC01013499">
    <property type="protein sequence ID" value="MBW93982.1"/>
    <property type="molecule type" value="Transcribed_RNA"/>
</dbReference>
<dbReference type="AlphaFoldDB" id="A0A2P2JKJ7"/>
<protein>
    <submittedName>
        <fullName evidence="1">Uncharacterized protein LOC107473027</fullName>
    </submittedName>
</protein>